<sequence>MRPPNVRQTVIEVFAQALANAVGFLHDAVMAGSPGPVSSHVIKSGGHVMKTYLILATAVAVLTPSLSSAQSWRPINQRQAQQEQRINQGIRSGALTRAEAGRIRGQFVTLNRLEQRYRASNGLSVTERRDLDRRFDALSQRIRTQKTDRQTRR</sequence>
<reference evidence="2" key="1">
    <citation type="journal article" date="2019" name="Int. J. Syst. Evol. Microbiol.">
        <title>The Global Catalogue of Microorganisms (GCM) 10K type strain sequencing project: providing services to taxonomists for standard genome sequencing and annotation.</title>
        <authorList>
            <consortium name="The Broad Institute Genomics Platform"/>
            <consortium name="The Broad Institute Genome Sequencing Center for Infectious Disease"/>
            <person name="Wu L."/>
            <person name="Ma J."/>
        </authorList>
    </citation>
    <scope>NUCLEOTIDE SEQUENCE [LARGE SCALE GENOMIC DNA]</scope>
    <source>
        <strain evidence="2">CGMCC 1.12702</strain>
    </source>
</reference>
<comment type="caution">
    <text evidence="1">The sequence shown here is derived from an EMBL/GenBank/DDBJ whole genome shotgun (WGS) entry which is preliminary data.</text>
</comment>
<protein>
    <submittedName>
        <fullName evidence="1">Uncharacterized protein</fullName>
    </submittedName>
</protein>
<proteinExistence type="predicted"/>
<dbReference type="RefSeq" id="WP_380926907.1">
    <property type="nucleotide sequence ID" value="NZ_JBHUGS010000001.1"/>
</dbReference>
<evidence type="ECO:0000313" key="2">
    <source>
        <dbReference type="Proteomes" id="UP001597400"/>
    </source>
</evidence>
<dbReference type="Proteomes" id="UP001597400">
    <property type="component" value="Unassembled WGS sequence"/>
</dbReference>
<evidence type="ECO:0000313" key="1">
    <source>
        <dbReference type="EMBL" id="MFD1949411.1"/>
    </source>
</evidence>
<accession>A0ABW4TV22</accession>
<name>A0ABW4TV22_9SPHN</name>
<dbReference type="EMBL" id="JBHUGS010000001">
    <property type="protein sequence ID" value="MFD1949411.1"/>
    <property type="molecule type" value="Genomic_DNA"/>
</dbReference>
<gene>
    <name evidence="1" type="ORF">ACFSGX_01355</name>
</gene>
<organism evidence="1 2">
    <name type="scientific">Sphingomonas arantia</name>
    <dbReference type="NCBI Taxonomy" id="1460676"/>
    <lineage>
        <taxon>Bacteria</taxon>
        <taxon>Pseudomonadati</taxon>
        <taxon>Pseudomonadota</taxon>
        <taxon>Alphaproteobacteria</taxon>
        <taxon>Sphingomonadales</taxon>
        <taxon>Sphingomonadaceae</taxon>
        <taxon>Sphingomonas</taxon>
    </lineage>
</organism>
<keyword evidence="2" id="KW-1185">Reference proteome</keyword>